<feature type="compositionally biased region" description="Low complexity" evidence="9">
    <location>
        <begin position="553"/>
        <end position="564"/>
    </location>
</feature>
<evidence type="ECO:0000256" key="9">
    <source>
        <dbReference type="SAM" id="MobiDB-lite"/>
    </source>
</evidence>
<feature type="region of interest" description="Disordered" evidence="9">
    <location>
        <begin position="49"/>
        <end position="85"/>
    </location>
</feature>
<dbReference type="InterPro" id="IPR036388">
    <property type="entry name" value="WH-like_DNA-bd_sf"/>
</dbReference>
<feature type="region of interest" description="Disordered" evidence="9">
    <location>
        <begin position="218"/>
        <end position="242"/>
    </location>
</feature>
<dbReference type="PANTHER" id="PTHR13962">
    <property type="entry name" value="FORKHEAD BOX PROTEIN N3-LIKE PROTEIN-RELATED"/>
    <property type="match status" value="1"/>
</dbReference>
<accession>A0AAW0WC94</accession>
<feature type="region of interest" description="Disordered" evidence="9">
    <location>
        <begin position="486"/>
        <end position="564"/>
    </location>
</feature>
<dbReference type="GO" id="GO:0000987">
    <property type="term" value="F:cis-regulatory region sequence-specific DNA binding"/>
    <property type="evidence" value="ECO:0007669"/>
    <property type="project" value="TreeGrafter"/>
</dbReference>
<dbReference type="InterPro" id="IPR030456">
    <property type="entry name" value="TF_fork_head_CS_2"/>
</dbReference>
<dbReference type="PROSITE" id="PS50039">
    <property type="entry name" value="FORK_HEAD_3"/>
    <property type="match status" value="1"/>
</dbReference>
<keyword evidence="4" id="KW-0804">Transcription</keyword>
<evidence type="ECO:0000256" key="3">
    <source>
        <dbReference type="ARBA" id="ARBA00023125"/>
    </source>
</evidence>
<dbReference type="PRINTS" id="PR00053">
    <property type="entry name" value="FORKHEAD"/>
</dbReference>
<dbReference type="Proteomes" id="UP001445076">
    <property type="component" value="Unassembled WGS sequence"/>
</dbReference>
<feature type="compositionally biased region" description="Polar residues" evidence="9">
    <location>
        <begin position="525"/>
        <end position="537"/>
    </location>
</feature>
<dbReference type="Gene3D" id="1.10.10.10">
    <property type="entry name" value="Winged helix-like DNA-binding domain superfamily/Winged helix DNA-binding domain"/>
    <property type="match status" value="1"/>
</dbReference>
<dbReference type="CDD" id="cd20059">
    <property type="entry name" value="FH_FOXN3"/>
    <property type="match status" value="1"/>
</dbReference>
<comment type="subcellular location">
    <subcellularLocation>
        <location evidence="1 8">Nucleus</location>
    </subcellularLocation>
</comment>
<evidence type="ECO:0000256" key="6">
    <source>
        <dbReference type="ARBA" id="ARBA00034657"/>
    </source>
</evidence>
<feature type="compositionally biased region" description="Polar residues" evidence="9">
    <location>
        <begin position="218"/>
        <end position="230"/>
    </location>
</feature>
<dbReference type="Pfam" id="PF00250">
    <property type="entry name" value="Forkhead"/>
    <property type="match status" value="1"/>
</dbReference>
<comment type="function">
    <text evidence="6">Acts as a transcriptional repressor. May be involved in DNA damage-inducible cell cycle arrests (checkpoints).</text>
</comment>
<evidence type="ECO:0000313" key="12">
    <source>
        <dbReference type="Proteomes" id="UP001445076"/>
    </source>
</evidence>
<evidence type="ECO:0000256" key="2">
    <source>
        <dbReference type="ARBA" id="ARBA00023015"/>
    </source>
</evidence>
<comment type="caution">
    <text evidence="11">The sequence shown here is derived from an EMBL/GenBank/DDBJ whole genome shotgun (WGS) entry which is preliminary data.</text>
</comment>
<protein>
    <recommendedName>
        <fullName evidence="7">Forkhead box protein N3</fullName>
    </recommendedName>
</protein>
<dbReference type="SMART" id="SM00339">
    <property type="entry name" value="FH"/>
    <property type="match status" value="1"/>
</dbReference>
<dbReference type="PROSITE" id="PS00657">
    <property type="entry name" value="FORK_HEAD_1"/>
    <property type="match status" value="1"/>
</dbReference>
<feature type="compositionally biased region" description="Low complexity" evidence="9">
    <location>
        <begin position="496"/>
        <end position="510"/>
    </location>
</feature>
<dbReference type="EMBL" id="JARKIK010000067">
    <property type="protein sequence ID" value="KAK8729626.1"/>
    <property type="molecule type" value="Genomic_DNA"/>
</dbReference>
<keyword evidence="12" id="KW-1185">Reference proteome</keyword>
<dbReference type="GO" id="GO:0003700">
    <property type="term" value="F:DNA-binding transcription factor activity"/>
    <property type="evidence" value="ECO:0007669"/>
    <property type="project" value="InterPro"/>
</dbReference>
<evidence type="ECO:0000313" key="11">
    <source>
        <dbReference type="EMBL" id="KAK8729626.1"/>
    </source>
</evidence>
<feature type="non-terminal residue" evidence="11">
    <location>
        <position position="1"/>
    </location>
</feature>
<name>A0AAW0WC94_CHEQU</name>
<evidence type="ECO:0000256" key="4">
    <source>
        <dbReference type="ARBA" id="ARBA00023163"/>
    </source>
</evidence>
<evidence type="ECO:0000256" key="5">
    <source>
        <dbReference type="ARBA" id="ARBA00023242"/>
    </source>
</evidence>
<feature type="compositionally biased region" description="Low complexity" evidence="9">
    <location>
        <begin position="380"/>
        <end position="417"/>
    </location>
</feature>
<evidence type="ECO:0000256" key="8">
    <source>
        <dbReference type="PROSITE-ProRule" id="PRU00089"/>
    </source>
</evidence>
<evidence type="ECO:0000256" key="1">
    <source>
        <dbReference type="ARBA" id="ARBA00004123"/>
    </source>
</evidence>
<dbReference type="InterPro" id="IPR018122">
    <property type="entry name" value="TF_fork_head_CS_1"/>
</dbReference>
<feature type="domain" description="Fork-head" evidence="10">
    <location>
        <begin position="97"/>
        <end position="182"/>
    </location>
</feature>
<dbReference type="InterPro" id="IPR001766">
    <property type="entry name" value="Fork_head_dom"/>
</dbReference>
<dbReference type="AlphaFoldDB" id="A0AAW0WC94"/>
<evidence type="ECO:0000259" key="10">
    <source>
        <dbReference type="PROSITE" id="PS50039"/>
    </source>
</evidence>
<feature type="compositionally biased region" description="Polar residues" evidence="9">
    <location>
        <begin position="72"/>
        <end position="85"/>
    </location>
</feature>
<keyword evidence="5 8" id="KW-0539">Nucleus</keyword>
<keyword evidence="2" id="KW-0805">Transcription regulation</keyword>
<gene>
    <name evidence="11" type="ORF">OTU49_008575</name>
</gene>
<evidence type="ECO:0000256" key="7">
    <source>
        <dbReference type="ARBA" id="ARBA00034870"/>
    </source>
</evidence>
<sequence>GVRIPDDELTSLSWLQDSNLLRGTALSPVKVKMSGGGAVGGNGVAVAAESPTSDYGDESNDGLLLEPGEVNLNDQPHTQPSRSQPIPYNPQVHVNAKPPYSFSCLIFMAIEDSVNKALPVKDIYAWILEHFPYFRNAPTGWKNSVRHNLSLNKCFRKVEKAPNLGKGSLWMVDGAYRPNLLQALSKTPFHPYSNLDRIYMVSTKNTHHKRPVLYRQVGQTSTPEDTSTTVAPPRPPTSANIPDPELFPYLARCLGSTPGSALGTALGSPGVQSEDVDAAAAMLALKHGPRIVTPASESYLQLRDGKDTSVLYEENRKRRRKRKHSEVSDDCMMVISSSPSEDHSYTTVDDNDDCTTQSTRGAAAAAALLLPPKRTAIHLPTSTHSPTPSTHSPTSSTHSPTSSTHSPTSSAHSPTSSIDEAFSDDSYDSDVVSEAGMRQLVAGADALLNLAAVATSLASRRTIDGGCVLSGGPRGSLTPCHQLQSSMPHRGKVHISKQSSARSSHKSSVGGKKKKKKEEEVALVHNNNTIIDDNNSVLKDRRPYGGPGRCGGARRQQQQLPSLQ</sequence>
<feature type="region of interest" description="Disordered" evidence="9">
    <location>
        <begin position="315"/>
        <end position="356"/>
    </location>
</feature>
<dbReference type="PROSITE" id="PS00658">
    <property type="entry name" value="FORK_HEAD_2"/>
    <property type="match status" value="1"/>
</dbReference>
<dbReference type="SUPFAM" id="SSF46785">
    <property type="entry name" value="Winged helix' DNA-binding domain"/>
    <property type="match status" value="1"/>
</dbReference>
<dbReference type="InterPro" id="IPR036390">
    <property type="entry name" value="WH_DNA-bd_sf"/>
</dbReference>
<feature type="DNA-binding region" description="Fork-head" evidence="8">
    <location>
        <begin position="97"/>
        <end position="182"/>
    </location>
</feature>
<feature type="region of interest" description="Disordered" evidence="9">
    <location>
        <begin position="377"/>
        <end position="424"/>
    </location>
</feature>
<organism evidence="11 12">
    <name type="scientific">Cherax quadricarinatus</name>
    <name type="common">Australian red claw crayfish</name>
    <dbReference type="NCBI Taxonomy" id="27406"/>
    <lineage>
        <taxon>Eukaryota</taxon>
        <taxon>Metazoa</taxon>
        <taxon>Ecdysozoa</taxon>
        <taxon>Arthropoda</taxon>
        <taxon>Crustacea</taxon>
        <taxon>Multicrustacea</taxon>
        <taxon>Malacostraca</taxon>
        <taxon>Eumalacostraca</taxon>
        <taxon>Eucarida</taxon>
        <taxon>Decapoda</taxon>
        <taxon>Pleocyemata</taxon>
        <taxon>Astacidea</taxon>
        <taxon>Parastacoidea</taxon>
        <taxon>Parastacidae</taxon>
        <taxon>Cherax</taxon>
    </lineage>
</organism>
<reference evidence="11 12" key="1">
    <citation type="journal article" date="2024" name="BMC Genomics">
        <title>Genome assembly of redclaw crayfish (Cherax quadricarinatus) provides insights into its immune adaptation and hypoxia tolerance.</title>
        <authorList>
            <person name="Liu Z."/>
            <person name="Zheng J."/>
            <person name="Li H."/>
            <person name="Fang K."/>
            <person name="Wang S."/>
            <person name="He J."/>
            <person name="Zhou D."/>
            <person name="Weng S."/>
            <person name="Chi M."/>
            <person name="Gu Z."/>
            <person name="He J."/>
            <person name="Li F."/>
            <person name="Wang M."/>
        </authorList>
    </citation>
    <scope>NUCLEOTIDE SEQUENCE [LARGE SCALE GENOMIC DNA]</scope>
    <source>
        <strain evidence="11">ZL_2023a</strain>
    </source>
</reference>
<dbReference type="GO" id="GO:0005634">
    <property type="term" value="C:nucleus"/>
    <property type="evidence" value="ECO:0007669"/>
    <property type="project" value="UniProtKB-SubCell"/>
</dbReference>
<dbReference type="InterPro" id="IPR047119">
    <property type="entry name" value="FOXN2/3-like"/>
</dbReference>
<proteinExistence type="predicted"/>
<dbReference type="PANTHER" id="PTHR13962:SF22">
    <property type="entry name" value="FORKHEAD BOX PROTEIN N3-LIKE PROTEIN"/>
    <property type="match status" value="1"/>
</dbReference>
<keyword evidence="3 8" id="KW-0238">DNA-binding</keyword>
<dbReference type="InterPro" id="IPR047404">
    <property type="entry name" value="FH_FOXN3"/>
</dbReference>